<name>D2ZYJ7_NEIM2</name>
<evidence type="ECO:0000313" key="1">
    <source>
        <dbReference type="EMBL" id="EFC87796.1"/>
    </source>
</evidence>
<dbReference type="STRING" id="546266.NEIMUCOT_05708"/>
<sequence>MQCSKQFNYVNTGPSEKSSLSTPCFQTTLTPYKYKQSTYPKP</sequence>
<dbReference type="Proteomes" id="UP000003344">
    <property type="component" value="Unassembled WGS sequence"/>
</dbReference>
<comment type="caution">
    <text evidence="1">The sequence shown here is derived from an EMBL/GenBank/DDBJ whole genome shotgun (WGS) entry which is preliminary data.</text>
</comment>
<dbReference type="AlphaFoldDB" id="D2ZYJ7"/>
<protein>
    <submittedName>
        <fullName evidence="1">Uncharacterized protein</fullName>
    </submittedName>
</protein>
<evidence type="ECO:0000313" key="2">
    <source>
        <dbReference type="Proteomes" id="UP000003344"/>
    </source>
</evidence>
<accession>D2ZYJ7</accession>
<proteinExistence type="predicted"/>
<organism evidence="1 2">
    <name type="scientific">Neisseria mucosa (strain ATCC 25996 / DSM 4631 / NCTC 10774 / M26)</name>
    <dbReference type="NCBI Taxonomy" id="546266"/>
    <lineage>
        <taxon>Bacteria</taxon>
        <taxon>Pseudomonadati</taxon>
        <taxon>Pseudomonadota</taxon>
        <taxon>Betaproteobacteria</taxon>
        <taxon>Neisseriales</taxon>
        <taxon>Neisseriaceae</taxon>
        <taxon>Neisseria</taxon>
    </lineage>
</organism>
<dbReference type="EMBL" id="ACDX02000014">
    <property type="protein sequence ID" value="EFC87796.1"/>
    <property type="molecule type" value="Genomic_DNA"/>
</dbReference>
<gene>
    <name evidence="1" type="ORF">NEIMUCOT_05708</name>
</gene>
<reference evidence="1 2" key="1">
    <citation type="submission" date="2009-10" db="EMBL/GenBank/DDBJ databases">
        <authorList>
            <person name="Weinstock G."/>
            <person name="Sodergren E."/>
            <person name="Clifton S."/>
            <person name="Fulton L."/>
            <person name="Fulton B."/>
            <person name="Courtney L."/>
            <person name="Fronick C."/>
            <person name="Harrison M."/>
            <person name="Strong C."/>
            <person name="Farmer C."/>
            <person name="Delahaunty K."/>
            <person name="Markovic C."/>
            <person name="Hall O."/>
            <person name="Minx P."/>
            <person name="Tomlinson C."/>
            <person name="Mitreva M."/>
            <person name="Nelson J."/>
            <person name="Hou S."/>
            <person name="Wollam A."/>
            <person name="Pepin K.H."/>
            <person name="Johnson M."/>
            <person name="Bhonagiri V."/>
            <person name="Nash W.E."/>
            <person name="Warren W."/>
            <person name="Chinwalla A."/>
            <person name="Mardis E.R."/>
            <person name="Wilson R.K."/>
        </authorList>
    </citation>
    <scope>NUCLEOTIDE SEQUENCE [LARGE SCALE GENOMIC DNA]</scope>
    <source>
        <strain evidence="2">ATCC 25996 / DSM 4631 / NCTC 10774 / M26</strain>
    </source>
</reference>